<accession>A0ACC1I276</accession>
<protein>
    <submittedName>
        <fullName evidence="1">Uncharacterized protein</fullName>
    </submittedName>
</protein>
<gene>
    <name evidence="1" type="ORF">LPJ66_010027</name>
</gene>
<evidence type="ECO:0000313" key="2">
    <source>
        <dbReference type="Proteomes" id="UP001150581"/>
    </source>
</evidence>
<sequence>MSFGSNNLNSAVAQIDAKISEIESTISSATNDAQVRVSRDLKRAWESVYNALTLSPSPANMSGSYATWAANSSPRTPTVAGAVRATPSANAPLEPRDTAAVGENTAPRKPCEDAAVRTPSCGECLDDVKDILWVCTRCNGHSSMCNPCKAAKSSYCSKLGHPLVAWPLENRSIGKDQYVICDHCSEAVVGLRWHCSECKSFDSCNDCYIKNGRGNGHEHLLSSTYFSDTEAQPSPSVIYECSECNGRMGVHESPVFCCLECSDYHLCPKCVGKGKMCKGHDYCAIAQYSTSISSKSASACLVGVCGVK</sequence>
<organism evidence="1 2">
    <name type="scientific">Kickxella alabastrina</name>
    <dbReference type="NCBI Taxonomy" id="61397"/>
    <lineage>
        <taxon>Eukaryota</taxon>
        <taxon>Fungi</taxon>
        <taxon>Fungi incertae sedis</taxon>
        <taxon>Zoopagomycota</taxon>
        <taxon>Kickxellomycotina</taxon>
        <taxon>Kickxellomycetes</taxon>
        <taxon>Kickxellales</taxon>
        <taxon>Kickxellaceae</taxon>
        <taxon>Kickxella</taxon>
    </lineage>
</organism>
<dbReference type="Proteomes" id="UP001150581">
    <property type="component" value="Unassembled WGS sequence"/>
</dbReference>
<name>A0ACC1I276_9FUNG</name>
<keyword evidence="2" id="KW-1185">Reference proteome</keyword>
<feature type="non-terminal residue" evidence="1">
    <location>
        <position position="308"/>
    </location>
</feature>
<reference evidence="1" key="1">
    <citation type="submission" date="2022-07" db="EMBL/GenBank/DDBJ databases">
        <title>Phylogenomic reconstructions and comparative analyses of Kickxellomycotina fungi.</title>
        <authorList>
            <person name="Reynolds N.K."/>
            <person name="Stajich J.E."/>
            <person name="Barry K."/>
            <person name="Grigoriev I.V."/>
            <person name="Crous P."/>
            <person name="Smith M.E."/>
        </authorList>
    </citation>
    <scope>NUCLEOTIDE SEQUENCE</scope>
    <source>
        <strain evidence="1">Benny 63K</strain>
    </source>
</reference>
<dbReference type="EMBL" id="JANBPG010002481">
    <property type="protein sequence ID" value="KAJ1885622.1"/>
    <property type="molecule type" value="Genomic_DNA"/>
</dbReference>
<evidence type="ECO:0000313" key="1">
    <source>
        <dbReference type="EMBL" id="KAJ1885622.1"/>
    </source>
</evidence>
<proteinExistence type="predicted"/>
<comment type="caution">
    <text evidence="1">The sequence shown here is derived from an EMBL/GenBank/DDBJ whole genome shotgun (WGS) entry which is preliminary data.</text>
</comment>